<evidence type="ECO:0000313" key="2">
    <source>
        <dbReference type="Proteomes" id="UP000500953"/>
    </source>
</evidence>
<dbReference type="GO" id="GO:0015074">
    <property type="term" value="P:DNA integration"/>
    <property type="evidence" value="ECO:0007669"/>
    <property type="project" value="InterPro"/>
</dbReference>
<dbReference type="EMBL" id="CP046173">
    <property type="protein sequence ID" value="QIS20611.1"/>
    <property type="molecule type" value="Genomic_DNA"/>
</dbReference>
<evidence type="ECO:0000313" key="1">
    <source>
        <dbReference type="EMBL" id="QIS20611.1"/>
    </source>
</evidence>
<reference evidence="1 2" key="1">
    <citation type="journal article" date="2019" name="ACS Chem. Biol.">
        <title>Identification and Mobilization of a Cryptic Antibiotic Biosynthesis Gene Locus from a Human-Pathogenic Nocardia Isolate.</title>
        <authorList>
            <person name="Herisse M."/>
            <person name="Ishida K."/>
            <person name="Porter J.L."/>
            <person name="Howden B."/>
            <person name="Hertweck C."/>
            <person name="Stinear T.P."/>
            <person name="Pidot S.J."/>
        </authorList>
    </citation>
    <scope>NUCLEOTIDE SEQUENCE [LARGE SCALE GENOMIC DNA]</scope>
    <source>
        <strain evidence="1 2">AUSMDU00012715</strain>
    </source>
</reference>
<name>A0A6G9Z5E4_9NOCA</name>
<dbReference type="RefSeq" id="WP_167487945.1">
    <property type="nucleotide sequence ID" value="NZ_CP046173.1"/>
</dbReference>
<dbReference type="AlphaFoldDB" id="A0A6G9Z5E4"/>
<accession>A0A6G9Z5E4</accession>
<proteinExistence type="predicted"/>
<protein>
    <recommendedName>
        <fullName evidence="3">Integrase</fullName>
    </recommendedName>
</protein>
<dbReference type="GO" id="GO:0006310">
    <property type="term" value="P:DNA recombination"/>
    <property type="evidence" value="ECO:0007669"/>
    <property type="project" value="InterPro"/>
</dbReference>
<evidence type="ECO:0008006" key="3">
    <source>
        <dbReference type="Google" id="ProtNLM"/>
    </source>
</evidence>
<dbReference type="GO" id="GO:0003677">
    <property type="term" value="F:DNA binding"/>
    <property type="evidence" value="ECO:0007669"/>
    <property type="project" value="InterPro"/>
</dbReference>
<dbReference type="InterPro" id="IPR013762">
    <property type="entry name" value="Integrase-like_cat_sf"/>
</dbReference>
<dbReference type="Gene3D" id="1.10.443.10">
    <property type="entry name" value="Intergrase catalytic core"/>
    <property type="match status" value="1"/>
</dbReference>
<dbReference type="Proteomes" id="UP000500953">
    <property type="component" value="Chromosome"/>
</dbReference>
<organism evidence="1 2">
    <name type="scientific">Nocardia terpenica</name>
    <dbReference type="NCBI Taxonomy" id="455432"/>
    <lineage>
        <taxon>Bacteria</taxon>
        <taxon>Bacillati</taxon>
        <taxon>Actinomycetota</taxon>
        <taxon>Actinomycetes</taxon>
        <taxon>Mycobacteriales</taxon>
        <taxon>Nocardiaceae</taxon>
        <taxon>Nocardia</taxon>
    </lineage>
</organism>
<sequence length="62" mass="7048">MTALRVRDINRSKLTVRIHKAWKYTTSKPVVGAPKTKKSTRTINLPDQLAARLPLDGRHPDE</sequence>
<gene>
    <name evidence="1" type="ORF">F6W96_22240</name>
</gene>